<reference evidence="3" key="1">
    <citation type="journal article" date="2013" name="Nature">
        <title>Draft genome of the wheat A-genome progenitor Triticum urartu.</title>
        <authorList>
            <person name="Ling H.Q."/>
            <person name="Zhao S."/>
            <person name="Liu D."/>
            <person name="Wang J."/>
            <person name="Sun H."/>
            <person name="Zhang C."/>
            <person name="Fan H."/>
            <person name="Li D."/>
            <person name="Dong L."/>
            <person name="Tao Y."/>
            <person name="Gao C."/>
            <person name="Wu H."/>
            <person name="Li Y."/>
            <person name="Cui Y."/>
            <person name="Guo X."/>
            <person name="Zheng S."/>
            <person name="Wang B."/>
            <person name="Yu K."/>
            <person name="Liang Q."/>
            <person name="Yang W."/>
            <person name="Lou X."/>
            <person name="Chen J."/>
            <person name="Feng M."/>
            <person name="Jian J."/>
            <person name="Zhang X."/>
            <person name="Luo G."/>
            <person name="Jiang Y."/>
            <person name="Liu J."/>
            <person name="Wang Z."/>
            <person name="Sha Y."/>
            <person name="Zhang B."/>
            <person name="Wu H."/>
            <person name="Tang D."/>
            <person name="Shen Q."/>
            <person name="Xue P."/>
            <person name="Zou S."/>
            <person name="Wang X."/>
            <person name="Liu X."/>
            <person name="Wang F."/>
            <person name="Yang Y."/>
            <person name="An X."/>
            <person name="Dong Z."/>
            <person name="Zhang K."/>
            <person name="Zhang X."/>
            <person name="Luo M.C."/>
            <person name="Dvorak J."/>
            <person name="Tong Y."/>
            <person name="Wang J."/>
            <person name="Yang H."/>
            <person name="Li Z."/>
            <person name="Wang D."/>
            <person name="Zhang A."/>
            <person name="Wang J."/>
        </authorList>
    </citation>
    <scope>NUCLEOTIDE SEQUENCE</scope>
    <source>
        <strain evidence="3">cv. G1812</strain>
    </source>
</reference>
<protein>
    <recommendedName>
        <fullName evidence="1">Replication protein A 70 kDa DNA-binding subunit B/D first OB fold domain-containing protein</fullName>
    </recommendedName>
</protein>
<dbReference type="InterPro" id="IPR003871">
    <property type="entry name" value="RFA1B/D_OB_1st"/>
</dbReference>
<dbReference type="PANTHER" id="PTHR48463">
    <property type="entry name" value="DUF223 DOMAIN-CONTAINING PROTEIN"/>
    <property type="match status" value="1"/>
</dbReference>
<feature type="domain" description="Replication protein A 70 kDa DNA-binding subunit B/D first OB fold" evidence="1">
    <location>
        <begin position="95"/>
        <end position="181"/>
    </location>
</feature>
<dbReference type="InterPro" id="IPR012340">
    <property type="entry name" value="NA-bd_OB-fold"/>
</dbReference>
<dbReference type="PANTHER" id="PTHR48463:SF1">
    <property type="entry name" value="DUF223 DOMAIN-CONTAINING PROTEIN"/>
    <property type="match status" value="1"/>
</dbReference>
<dbReference type="EnsemblPlants" id="TuG1812G0200006272.01.T01">
    <property type="protein sequence ID" value="TuG1812G0200006272.01.T01"/>
    <property type="gene ID" value="TuG1812G0200006272.01"/>
</dbReference>
<name>A0A8R7TQI1_TRIUA</name>
<proteinExistence type="predicted"/>
<evidence type="ECO:0000313" key="3">
    <source>
        <dbReference type="Proteomes" id="UP000015106"/>
    </source>
</evidence>
<sequence>MEIWFKLYCCFIEESWRRHSKIQQVLLLVHILQQLTDFAIIQVNNNRHRLQTLEMAPINLRRQRTFANFTKKPVEPRFIDFDDIEYSDTFRTCSICVRVDVKFPVNPSGDKLHFILMDKTGAKIEAIVAGKDLVNRFNITLHMGRKYIIHGVTMRPNFEELECRYIQHTYECSFSARTFVESLSLQFPTYPKHLMPFQEVQRCPRNTFVDIIGIVVHYDGHERIGGYPGAEIYREVTFMDMWGKLIVVGIWGGNLIQNSYRWSTTEGNKSIVLATMLRKDCKYGNLETSNYTTLAFNPDHTAARALDDIRQKIIGGLIDMKFVQQFIEWRWAFLASKLSTKDPRHRMYTKKARRM</sequence>
<dbReference type="SUPFAM" id="SSF50249">
    <property type="entry name" value="Nucleic acid-binding proteins"/>
    <property type="match status" value="2"/>
</dbReference>
<keyword evidence="3" id="KW-1185">Reference proteome</keyword>
<dbReference type="Proteomes" id="UP000015106">
    <property type="component" value="Chromosome 2"/>
</dbReference>
<dbReference type="Pfam" id="PF02721">
    <property type="entry name" value="DUF223"/>
    <property type="match status" value="1"/>
</dbReference>
<dbReference type="AlphaFoldDB" id="A0A8R7TQI1"/>
<dbReference type="Gramene" id="TuG1812G0200006272.01.T01">
    <property type="protein sequence ID" value="TuG1812G0200006272.01.T01"/>
    <property type="gene ID" value="TuG1812G0200006272.01"/>
</dbReference>
<accession>A0A8R7TQI1</accession>
<evidence type="ECO:0000259" key="1">
    <source>
        <dbReference type="Pfam" id="PF02721"/>
    </source>
</evidence>
<reference evidence="2" key="3">
    <citation type="submission" date="2022-06" db="UniProtKB">
        <authorList>
            <consortium name="EnsemblPlants"/>
        </authorList>
    </citation>
    <scope>IDENTIFICATION</scope>
</reference>
<organism evidence="2 3">
    <name type="scientific">Triticum urartu</name>
    <name type="common">Red wild einkorn</name>
    <name type="synonym">Crithodium urartu</name>
    <dbReference type="NCBI Taxonomy" id="4572"/>
    <lineage>
        <taxon>Eukaryota</taxon>
        <taxon>Viridiplantae</taxon>
        <taxon>Streptophyta</taxon>
        <taxon>Embryophyta</taxon>
        <taxon>Tracheophyta</taxon>
        <taxon>Spermatophyta</taxon>
        <taxon>Magnoliopsida</taxon>
        <taxon>Liliopsida</taxon>
        <taxon>Poales</taxon>
        <taxon>Poaceae</taxon>
        <taxon>BOP clade</taxon>
        <taxon>Pooideae</taxon>
        <taxon>Triticodae</taxon>
        <taxon>Triticeae</taxon>
        <taxon>Triticinae</taxon>
        <taxon>Triticum</taxon>
    </lineage>
</organism>
<evidence type="ECO:0000313" key="2">
    <source>
        <dbReference type="EnsemblPlants" id="TuG1812G0200006272.01.T01"/>
    </source>
</evidence>
<reference evidence="2" key="2">
    <citation type="submission" date="2018-03" db="EMBL/GenBank/DDBJ databases">
        <title>The Triticum urartu genome reveals the dynamic nature of wheat genome evolution.</title>
        <authorList>
            <person name="Ling H."/>
            <person name="Ma B."/>
            <person name="Shi X."/>
            <person name="Liu H."/>
            <person name="Dong L."/>
            <person name="Sun H."/>
            <person name="Cao Y."/>
            <person name="Gao Q."/>
            <person name="Zheng S."/>
            <person name="Li Y."/>
            <person name="Yu Y."/>
            <person name="Du H."/>
            <person name="Qi M."/>
            <person name="Li Y."/>
            <person name="Yu H."/>
            <person name="Cui Y."/>
            <person name="Wang N."/>
            <person name="Chen C."/>
            <person name="Wu H."/>
            <person name="Zhao Y."/>
            <person name="Zhang J."/>
            <person name="Li Y."/>
            <person name="Zhou W."/>
            <person name="Zhang B."/>
            <person name="Hu W."/>
            <person name="Eijk M."/>
            <person name="Tang J."/>
            <person name="Witsenboer H."/>
            <person name="Zhao S."/>
            <person name="Li Z."/>
            <person name="Zhang A."/>
            <person name="Wang D."/>
            <person name="Liang C."/>
        </authorList>
    </citation>
    <scope>NUCLEOTIDE SEQUENCE [LARGE SCALE GENOMIC DNA]</scope>
    <source>
        <strain evidence="2">cv. G1812</strain>
    </source>
</reference>
<dbReference type="Gene3D" id="2.40.50.140">
    <property type="entry name" value="Nucleic acid-binding proteins"/>
    <property type="match status" value="2"/>
</dbReference>